<dbReference type="Pfam" id="PF11751">
    <property type="entry name" value="PorP_SprF"/>
    <property type="match status" value="1"/>
</dbReference>
<keyword evidence="2" id="KW-1185">Reference proteome</keyword>
<sequence length="326" mass="37526">MINMKNIYTVMISFFFLNVGMAQDYHFSQFDVSPVSLNPAMTGKFKKRSYKSSVLYRNQWRALANKPFSNFNMSYEMPINRRWGVGGYISNFDGAKVYNEFNLVLSGAYTVTKLSNKKYIITTGLQAGFINNNINDRDLTFNNQYQSGGFNPDISSQENLVKLSKFVPEFNFGVYYKYYGKGGFSNVKPYGGFSVFHISSPKQEFLESTDEKAARLPRRFVLHGGVYIKYTEEFNMEVKMRNQWQGSASEYYFGSDFNYRVDVATNTTIKGLLYYRVKDAFVAGFGVEYKNMTFVTTYDITTSGIKEFNNNKGALEFSIQFSPRSF</sequence>
<evidence type="ECO:0000313" key="1">
    <source>
        <dbReference type="EMBL" id="PZE17841.1"/>
    </source>
</evidence>
<organism evidence="1 2">
    <name type="scientific">Putridiphycobacter roseus</name>
    <dbReference type="NCBI Taxonomy" id="2219161"/>
    <lineage>
        <taxon>Bacteria</taxon>
        <taxon>Pseudomonadati</taxon>
        <taxon>Bacteroidota</taxon>
        <taxon>Flavobacteriia</taxon>
        <taxon>Flavobacteriales</taxon>
        <taxon>Crocinitomicaceae</taxon>
        <taxon>Putridiphycobacter</taxon>
    </lineage>
</organism>
<evidence type="ECO:0008006" key="3">
    <source>
        <dbReference type="Google" id="ProtNLM"/>
    </source>
</evidence>
<gene>
    <name evidence="1" type="ORF">DNU06_04275</name>
</gene>
<comment type="caution">
    <text evidence="1">The sequence shown here is derived from an EMBL/GenBank/DDBJ whole genome shotgun (WGS) entry which is preliminary data.</text>
</comment>
<proteinExistence type="predicted"/>
<dbReference type="EMBL" id="QKSB01000002">
    <property type="protein sequence ID" value="PZE17841.1"/>
    <property type="molecule type" value="Genomic_DNA"/>
</dbReference>
<protein>
    <recommendedName>
        <fullName evidence="3">Type IX secretion system membrane protein PorP/SprF</fullName>
    </recommendedName>
</protein>
<name>A0A2W1N454_9FLAO</name>
<dbReference type="AlphaFoldDB" id="A0A2W1N454"/>
<dbReference type="NCBIfam" id="TIGR03519">
    <property type="entry name" value="T9SS_PorP_fam"/>
    <property type="match status" value="1"/>
</dbReference>
<reference evidence="1 2" key="1">
    <citation type="submission" date="2018-06" db="EMBL/GenBank/DDBJ databases">
        <title>The draft genome sequence of Crocinitomix sp. SM1701.</title>
        <authorList>
            <person name="Zhang X."/>
        </authorList>
    </citation>
    <scope>NUCLEOTIDE SEQUENCE [LARGE SCALE GENOMIC DNA]</scope>
    <source>
        <strain evidence="1 2">SM1701</strain>
    </source>
</reference>
<accession>A0A2W1N454</accession>
<dbReference type="Proteomes" id="UP000249248">
    <property type="component" value="Unassembled WGS sequence"/>
</dbReference>
<dbReference type="InterPro" id="IPR019861">
    <property type="entry name" value="PorP/SprF_Bacteroidetes"/>
</dbReference>
<evidence type="ECO:0000313" key="2">
    <source>
        <dbReference type="Proteomes" id="UP000249248"/>
    </source>
</evidence>